<reference evidence="2 3" key="1">
    <citation type="submission" date="2024-06" db="EMBL/GenBank/DDBJ databases">
        <title>Genomics of switchgrass bacterial isolates.</title>
        <authorList>
            <person name="Shade A."/>
        </authorList>
    </citation>
    <scope>NUCLEOTIDE SEQUENCE [LARGE SCALE GENOMIC DNA]</scope>
    <source>
        <strain evidence="2 3">PvP084</strain>
    </source>
</reference>
<dbReference type="EMBL" id="JBEPNW010000008">
    <property type="protein sequence ID" value="MET3869988.1"/>
    <property type="molecule type" value="Genomic_DNA"/>
</dbReference>
<gene>
    <name evidence="2" type="ORF">ABIC20_007373</name>
</gene>
<name>A0ABV2NUB7_9HYPH</name>
<evidence type="ECO:0000313" key="2">
    <source>
        <dbReference type="EMBL" id="MET3869988.1"/>
    </source>
</evidence>
<keyword evidence="3" id="KW-1185">Reference proteome</keyword>
<evidence type="ECO:0000313" key="3">
    <source>
        <dbReference type="Proteomes" id="UP001549119"/>
    </source>
</evidence>
<evidence type="ECO:0000256" key="1">
    <source>
        <dbReference type="SAM" id="MobiDB-lite"/>
    </source>
</evidence>
<proteinExistence type="predicted"/>
<feature type="region of interest" description="Disordered" evidence="1">
    <location>
        <begin position="45"/>
        <end position="68"/>
    </location>
</feature>
<protein>
    <submittedName>
        <fullName evidence="2">Uncharacterized protein</fullName>
    </submittedName>
</protein>
<organism evidence="2 3">
    <name type="scientific">Methylobacterium radiotolerans</name>
    <dbReference type="NCBI Taxonomy" id="31998"/>
    <lineage>
        <taxon>Bacteria</taxon>
        <taxon>Pseudomonadati</taxon>
        <taxon>Pseudomonadota</taxon>
        <taxon>Alphaproteobacteria</taxon>
        <taxon>Hyphomicrobiales</taxon>
        <taxon>Methylobacteriaceae</taxon>
        <taxon>Methylobacterium</taxon>
    </lineage>
</organism>
<dbReference type="RefSeq" id="WP_209651105.1">
    <property type="nucleotide sequence ID" value="NZ_JBEPNV010000005.1"/>
</dbReference>
<dbReference type="Proteomes" id="UP001549119">
    <property type="component" value="Unassembled WGS sequence"/>
</dbReference>
<accession>A0ABV2NUB7</accession>
<sequence>MARTMTPGTDADVQRIGHAMWLLREARKALKAAGARTSAKKVARALKSADGARRHARHRALRTELGEV</sequence>
<comment type="caution">
    <text evidence="2">The sequence shown here is derived from an EMBL/GenBank/DDBJ whole genome shotgun (WGS) entry which is preliminary data.</text>
</comment>